<dbReference type="OrthoDB" id="6647856at2"/>
<accession>L2F5S5</accession>
<dbReference type="STRING" id="1230338.MOMA_06106"/>
<dbReference type="eggNOG" id="ENOG502ZSKV">
    <property type="taxonomic scope" value="Bacteria"/>
</dbReference>
<protein>
    <submittedName>
        <fullName evidence="1">Uncharacterized protein</fullName>
    </submittedName>
</protein>
<proteinExistence type="predicted"/>
<organism evidence="1 2">
    <name type="scientific">Moraxella macacae 0408225</name>
    <dbReference type="NCBI Taxonomy" id="1230338"/>
    <lineage>
        <taxon>Bacteria</taxon>
        <taxon>Pseudomonadati</taxon>
        <taxon>Pseudomonadota</taxon>
        <taxon>Gammaproteobacteria</taxon>
        <taxon>Moraxellales</taxon>
        <taxon>Moraxellaceae</taxon>
        <taxon>Moraxella</taxon>
    </lineage>
</organism>
<dbReference type="AlphaFoldDB" id="L2F5S5"/>
<sequence length="92" mass="10664">MSAVLQYYLKCQQVETGQILTYRFSNEQDLLNFSKLIGEKLLSIIDTHIVFYDIQPLFNPFNNDAFDHATKINSGDINTALDGRVQLHEWLQ</sequence>
<name>L2F5S5_9GAMM</name>
<evidence type="ECO:0000313" key="2">
    <source>
        <dbReference type="Proteomes" id="UP000023795"/>
    </source>
</evidence>
<comment type="caution">
    <text evidence="1">The sequence shown here is derived from an EMBL/GenBank/DDBJ whole genome shotgun (WGS) entry which is preliminary data.</text>
</comment>
<gene>
    <name evidence="1" type="ORF">MOMA_06106</name>
</gene>
<evidence type="ECO:0000313" key="1">
    <source>
        <dbReference type="EMBL" id="ELA08111.1"/>
    </source>
</evidence>
<dbReference type="EMBL" id="ANIN01000002">
    <property type="protein sequence ID" value="ELA08111.1"/>
    <property type="molecule type" value="Genomic_DNA"/>
</dbReference>
<keyword evidence="2" id="KW-1185">Reference proteome</keyword>
<reference evidence="1 2" key="1">
    <citation type="journal article" date="2013" name="Genome Announc.">
        <title>Genome Sequence of Moraxella macacae 0408225, a Novel Bacterial Species Isolated from a Cynomolgus Macaque with Epistaxis.</title>
        <authorList>
            <person name="Ladner J.T."/>
            <person name="Whitehouse C.A."/>
            <person name="Koroleva G.I."/>
            <person name="Palacios G.F."/>
        </authorList>
    </citation>
    <scope>NUCLEOTIDE SEQUENCE [LARGE SCALE GENOMIC DNA]</scope>
    <source>
        <strain evidence="1 2">0408225</strain>
    </source>
</reference>
<dbReference type="Proteomes" id="UP000023795">
    <property type="component" value="Unassembled WGS sequence"/>
</dbReference>
<dbReference type="PATRIC" id="fig|1230338.3.peg.1300"/>
<dbReference type="RefSeq" id="WP_009501623.1">
    <property type="nucleotide sequence ID" value="NZ_ANIN01000002.1"/>
</dbReference>